<dbReference type="SMART" id="SM00155">
    <property type="entry name" value="PLDc"/>
    <property type="match status" value="2"/>
</dbReference>
<evidence type="ECO:0000313" key="6">
    <source>
        <dbReference type="EMBL" id="ARP93712.1"/>
    </source>
</evidence>
<dbReference type="AlphaFoldDB" id="A0A1W6Z8Y4"/>
<dbReference type="CDD" id="cd09143">
    <property type="entry name" value="PLDc_vPLD1_2_like_bac_2"/>
    <property type="match status" value="1"/>
</dbReference>
<evidence type="ECO:0000256" key="1">
    <source>
        <dbReference type="ARBA" id="ARBA00000798"/>
    </source>
</evidence>
<keyword evidence="3" id="KW-0378">Hydrolase</keyword>
<dbReference type="InterPro" id="IPR001736">
    <property type="entry name" value="PLipase_D/transphosphatidylase"/>
</dbReference>
<accession>A0A1W6Z8Y4</accession>
<dbReference type="PANTHER" id="PTHR18896">
    <property type="entry name" value="PHOSPHOLIPASE D"/>
    <property type="match status" value="1"/>
</dbReference>
<dbReference type="GO" id="GO:0004630">
    <property type="term" value="F:phospholipase D activity"/>
    <property type="evidence" value="ECO:0007669"/>
    <property type="project" value="UniProtKB-EC"/>
</dbReference>
<dbReference type="STRING" id="463040.CAL15_04535"/>
<proteinExistence type="predicted"/>
<dbReference type="PROSITE" id="PS50035">
    <property type="entry name" value="PLD"/>
    <property type="match status" value="2"/>
</dbReference>
<dbReference type="InterPro" id="IPR015679">
    <property type="entry name" value="PLipase_D_fam"/>
</dbReference>
<dbReference type="EMBL" id="CP021111">
    <property type="protein sequence ID" value="ARP93712.1"/>
    <property type="molecule type" value="Genomic_DNA"/>
</dbReference>
<feature type="domain" description="PLD phosphodiesterase" evidence="5">
    <location>
        <begin position="348"/>
        <end position="375"/>
    </location>
</feature>
<sequence>MGHTPTKQQDDTPGHEGRNCWRTATAQRFSLIVDADDYFKSVRKAMLNARKSILLIGWDFDSRIELRRGDDPGPEVLASFIPWLADRTPQLEIRVLRWDTGAIKSFFRGSTWLTILRWMTHRRITLKLDGAHPVAASHHQKIVVIDDRLAFCGGIDITAERWDTRAHADHEPARTRPGGKPYGPWHDATSALDGEAARALGDLARQRWQTATGQRLEPVECDGDPWPAGLEPTFEQVRVSIARTIPAMNDEPGVHEIEQMYLDLIAGAKRFIYAESQYFASRKIARAIARRLTEENGPEIVVINPESASGWLEPLAMDSARAKLVEALRRVDRHGRFRLYHPQTAGGAPIYVHAKVLVVDDRWLRVGSSNFNNRSMRLDTECDVVLPVGGATDADQRAAIDDIRNGLIAEHLGADPVQVAAALQRTGSLIAAIESLRKPGRTLTPYRLPELSDGEEWLADNEILDPEGPDQLFEPLTRRGLFKNWHWPWRRR</sequence>
<comment type="catalytic activity">
    <reaction evidence="1">
        <text>a 1,2-diacyl-sn-glycero-3-phosphocholine + H2O = a 1,2-diacyl-sn-glycero-3-phosphate + choline + H(+)</text>
        <dbReference type="Rhea" id="RHEA:14445"/>
        <dbReference type="ChEBI" id="CHEBI:15354"/>
        <dbReference type="ChEBI" id="CHEBI:15377"/>
        <dbReference type="ChEBI" id="CHEBI:15378"/>
        <dbReference type="ChEBI" id="CHEBI:57643"/>
        <dbReference type="ChEBI" id="CHEBI:58608"/>
        <dbReference type="EC" id="3.1.4.4"/>
    </reaction>
</comment>
<dbReference type="Proteomes" id="UP000194161">
    <property type="component" value="Chromosome"/>
</dbReference>
<dbReference type="InterPro" id="IPR025202">
    <property type="entry name" value="PLD-like_dom"/>
</dbReference>
<evidence type="ECO:0000256" key="3">
    <source>
        <dbReference type="ARBA" id="ARBA00022801"/>
    </source>
</evidence>
<organism evidence="6 7">
    <name type="scientific">Bordetella genomosp. 13</name>
    <dbReference type="NCBI Taxonomy" id="463040"/>
    <lineage>
        <taxon>Bacteria</taxon>
        <taxon>Pseudomonadati</taxon>
        <taxon>Pseudomonadota</taxon>
        <taxon>Betaproteobacteria</taxon>
        <taxon>Burkholderiales</taxon>
        <taxon>Alcaligenaceae</taxon>
        <taxon>Bordetella</taxon>
    </lineage>
</organism>
<keyword evidence="7" id="KW-1185">Reference proteome</keyword>
<dbReference type="SUPFAM" id="SSF56024">
    <property type="entry name" value="Phospholipase D/nuclease"/>
    <property type="match status" value="2"/>
</dbReference>
<keyword evidence="2" id="KW-0677">Repeat</keyword>
<dbReference type="GO" id="GO:0009395">
    <property type="term" value="P:phospholipid catabolic process"/>
    <property type="evidence" value="ECO:0007669"/>
    <property type="project" value="TreeGrafter"/>
</dbReference>
<feature type="domain" description="PLD phosphodiesterase" evidence="5">
    <location>
        <begin position="134"/>
        <end position="161"/>
    </location>
</feature>
<evidence type="ECO:0000259" key="5">
    <source>
        <dbReference type="PROSITE" id="PS50035"/>
    </source>
</evidence>
<protein>
    <submittedName>
        <fullName evidence="6">Phospholipase</fullName>
    </submittedName>
</protein>
<evidence type="ECO:0000313" key="7">
    <source>
        <dbReference type="Proteomes" id="UP000194161"/>
    </source>
</evidence>
<dbReference type="PANTHER" id="PTHR18896:SF76">
    <property type="entry name" value="PHOSPHOLIPASE"/>
    <property type="match status" value="1"/>
</dbReference>
<dbReference type="CDD" id="cd09140">
    <property type="entry name" value="PLDc_vPLD1_2_like_bac_1"/>
    <property type="match status" value="1"/>
</dbReference>
<evidence type="ECO:0000256" key="4">
    <source>
        <dbReference type="ARBA" id="ARBA00023098"/>
    </source>
</evidence>
<dbReference type="Gene3D" id="3.30.870.10">
    <property type="entry name" value="Endonuclease Chain A"/>
    <property type="match status" value="2"/>
</dbReference>
<name>A0A1W6Z8Y4_9BORD</name>
<dbReference type="Pfam" id="PF00614">
    <property type="entry name" value="PLDc"/>
    <property type="match status" value="1"/>
</dbReference>
<evidence type="ECO:0000256" key="2">
    <source>
        <dbReference type="ARBA" id="ARBA00022737"/>
    </source>
</evidence>
<dbReference type="OrthoDB" id="8828485at2"/>
<reference evidence="6 7" key="1">
    <citation type="submission" date="2017-05" db="EMBL/GenBank/DDBJ databases">
        <title>Complete and WGS of Bordetella genogroups.</title>
        <authorList>
            <person name="Spilker T."/>
            <person name="LiPuma J."/>
        </authorList>
    </citation>
    <scope>NUCLEOTIDE SEQUENCE [LARGE SCALE GENOMIC DNA]</scope>
    <source>
        <strain evidence="6 7">AU7206</strain>
    </source>
</reference>
<dbReference type="Pfam" id="PF13091">
    <property type="entry name" value="PLDc_2"/>
    <property type="match status" value="1"/>
</dbReference>
<keyword evidence="4" id="KW-0443">Lipid metabolism</keyword>
<dbReference type="KEGG" id="bgm:CAL15_04535"/>
<gene>
    <name evidence="6" type="ORF">CAL15_04535</name>
</gene>
<dbReference type="RefSeq" id="WP_086077488.1">
    <property type="nucleotide sequence ID" value="NZ_CP021111.1"/>
</dbReference>